<protein>
    <submittedName>
        <fullName evidence="1">Uncharacterized protein</fullName>
    </submittedName>
</protein>
<reference evidence="1" key="1">
    <citation type="journal article" date="2023" name="G3 (Bethesda)">
        <title>Whole genome assemblies of Zophobas morio and Tenebrio molitor.</title>
        <authorList>
            <person name="Kaur S."/>
            <person name="Stinson S.A."/>
            <person name="diCenzo G.C."/>
        </authorList>
    </citation>
    <scope>NUCLEOTIDE SEQUENCE</scope>
    <source>
        <strain evidence="1">QUZm001</strain>
    </source>
</reference>
<accession>A0AA38M139</accession>
<dbReference type="Proteomes" id="UP001168821">
    <property type="component" value="Unassembled WGS sequence"/>
</dbReference>
<keyword evidence="2" id="KW-1185">Reference proteome</keyword>
<comment type="caution">
    <text evidence="1">The sequence shown here is derived from an EMBL/GenBank/DDBJ whole genome shotgun (WGS) entry which is preliminary data.</text>
</comment>
<evidence type="ECO:0000313" key="1">
    <source>
        <dbReference type="EMBL" id="KAJ3639908.1"/>
    </source>
</evidence>
<dbReference type="AlphaFoldDB" id="A0AA38M139"/>
<organism evidence="1 2">
    <name type="scientific">Zophobas morio</name>
    <dbReference type="NCBI Taxonomy" id="2755281"/>
    <lineage>
        <taxon>Eukaryota</taxon>
        <taxon>Metazoa</taxon>
        <taxon>Ecdysozoa</taxon>
        <taxon>Arthropoda</taxon>
        <taxon>Hexapoda</taxon>
        <taxon>Insecta</taxon>
        <taxon>Pterygota</taxon>
        <taxon>Neoptera</taxon>
        <taxon>Endopterygota</taxon>
        <taxon>Coleoptera</taxon>
        <taxon>Polyphaga</taxon>
        <taxon>Cucujiformia</taxon>
        <taxon>Tenebrionidae</taxon>
        <taxon>Zophobas</taxon>
    </lineage>
</organism>
<gene>
    <name evidence="1" type="ORF">Zmor_003237</name>
</gene>
<evidence type="ECO:0000313" key="2">
    <source>
        <dbReference type="Proteomes" id="UP001168821"/>
    </source>
</evidence>
<name>A0AA38M139_9CUCU</name>
<dbReference type="EMBL" id="JALNTZ010000010">
    <property type="protein sequence ID" value="KAJ3639908.1"/>
    <property type="molecule type" value="Genomic_DNA"/>
</dbReference>
<sequence length="108" mass="11587">MYPSYMNKPTFMTNTANTGFGASTSSFGQPSANTSMFSSMQPSNIFQTPSTSSFNAGPSTQSSFVNNLVVGFVCWQFVICQRKRIQTSKGAFAQSAGDLPIDSTNKPS</sequence>
<proteinExistence type="predicted"/>